<evidence type="ECO:0000313" key="1">
    <source>
        <dbReference type="EMBL" id="CAF1655040.1"/>
    </source>
</evidence>
<reference evidence="1" key="1">
    <citation type="submission" date="2021-02" db="EMBL/GenBank/DDBJ databases">
        <authorList>
            <person name="Nowell W R."/>
        </authorList>
    </citation>
    <scope>NUCLEOTIDE SEQUENCE</scope>
</reference>
<evidence type="ECO:0000313" key="2">
    <source>
        <dbReference type="Proteomes" id="UP000663828"/>
    </source>
</evidence>
<keyword evidence="2" id="KW-1185">Reference proteome</keyword>
<dbReference type="Proteomes" id="UP000663828">
    <property type="component" value="Unassembled WGS sequence"/>
</dbReference>
<protein>
    <submittedName>
        <fullName evidence="1">Uncharacterized protein</fullName>
    </submittedName>
</protein>
<dbReference type="EMBL" id="CAJNOR010010588">
    <property type="protein sequence ID" value="CAF1655040.1"/>
    <property type="molecule type" value="Genomic_DNA"/>
</dbReference>
<name>A0A816F4W1_ADIRI</name>
<gene>
    <name evidence="1" type="ORF">XAT740_LOCUS55748</name>
</gene>
<proteinExistence type="predicted"/>
<comment type="caution">
    <text evidence="1">The sequence shown here is derived from an EMBL/GenBank/DDBJ whole genome shotgun (WGS) entry which is preliminary data.</text>
</comment>
<dbReference type="AlphaFoldDB" id="A0A816F4W1"/>
<organism evidence="1 2">
    <name type="scientific">Adineta ricciae</name>
    <name type="common">Rotifer</name>
    <dbReference type="NCBI Taxonomy" id="249248"/>
    <lineage>
        <taxon>Eukaryota</taxon>
        <taxon>Metazoa</taxon>
        <taxon>Spiralia</taxon>
        <taxon>Gnathifera</taxon>
        <taxon>Rotifera</taxon>
        <taxon>Eurotatoria</taxon>
        <taxon>Bdelloidea</taxon>
        <taxon>Adinetida</taxon>
        <taxon>Adinetidae</taxon>
        <taxon>Adineta</taxon>
    </lineage>
</organism>
<sequence>MDASFYMSLLSNMDPDDSTLIFSTNQLMTIMRIYGEYCVELYREGADPNYKVAVVSDILQNIIDSIVFAENVILNGVVRDTLSHMTHEVENLKTLSQFSLKVKCLFRSDTALAQLLRPALLPQAQICDISHQTIDEAYEKAMENTRVIVVVSYNRKMMRYESFIQAIQETTTPVDSI</sequence>
<accession>A0A816F4W1</accession>